<feature type="compositionally biased region" description="Polar residues" evidence="1">
    <location>
        <begin position="435"/>
        <end position="450"/>
    </location>
</feature>
<feature type="region of interest" description="Disordered" evidence="1">
    <location>
        <begin position="44"/>
        <end position="64"/>
    </location>
</feature>
<dbReference type="Proteomes" id="UP000195521">
    <property type="component" value="Unassembled WGS sequence"/>
</dbReference>
<dbReference type="EMBL" id="BDQF01000015">
    <property type="protein sequence ID" value="GAW83668.1"/>
    <property type="molecule type" value="Genomic_DNA"/>
</dbReference>
<feature type="region of interest" description="Disordered" evidence="1">
    <location>
        <begin position="396"/>
        <end position="461"/>
    </location>
</feature>
<dbReference type="GeneID" id="39750414"/>
<feature type="region of interest" description="Disordered" evidence="1">
    <location>
        <begin position="182"/>
        <end position="219"/>
    </location>
</feature>
<dbReference type="OMA" id="KNTAYWA"/>
<accession>A0A1Y1JQ93</accession>
<feature type="region of interest" description="Disordered" evidence="1">
    <location>
        <begin position="783"/>
        <end position="823"/>
    </location>
</feature>
<keyword evidence="5" id="KW-1185">Reference proteome</keyword>
<feature type="compositionally biased region" description="Basic and acidic residues" evidence="1">
    <location>
        <begin position="416"/>
        <end position="432"/>
    </location>
</feature>
<gene>
    <name evidence="4" type="ORF">PGO_144660</name>
</gene>
<reference evidence="5" key="1">
    <citation type="submission" date="2017-04" db="EMBL/GenBank/DDBJ databases">
        <title>Plasmodium gonderi genome.</title>
        <authorList>
            <person name="Arisue N."/>
            <person name="Honma H."/>
            <person name="Kawai S."/>
            <person name="Tougan T."/>
            <person name="Tanabe K."/>
            <person name="Horii T."/>
        </authorList>
    </citation>
    <scope>NUCLEOTIDE SEQUENCE [LARGE SCALE GENOMIC DNA]</scope>
    <source>
        <strain evidence="5">ATCC 30045</strain>
    </source>
</reference>
<keyword evidence="2" id="KW-0812">Transmembrane</keyword>
<feature type="compositionally biased region" description="Acidic residues" evidence="1">
    <location>
        <begin position="924"/>
        <end position="937"/>
    </location>
</feature>
<feature type="compositionally biased region" description="Basic and acidic residues" evidence="1">
    <location>
        <begin position="291"/>
        <end position="309"/>
    </location>
</feature>
<comment type="caution">
    <text evidence="4">The sequence shown here is derived from an EMBL/GenBank/DDBJ whole genome shotgun (WGS) entry which is preliminary data.</text>
</comment>
<feature type="region of interest" description="Disordered" evidence="1">
    <location>
        <begin position="290"/>
        <end position="350"/>
    </location>
</feature>
<evidence type="ECO:0000256" key="1">
    <source>
        <dbReference type="SAM" id="MobiDB-lite"/>
    </source>
</evidence>
<feature type="chain" id="PRO_5012824338" description="EMP1-trafficking protein" evidence="3">
    <location>
        <begin position="21"/>
        <end position="1032"/>
    </location>
</feature>
<feature type="compositionally biased region" description="Basic and acidic residues" evidence="1">
    <location>
        <begin position="187"/>
        <end position="206"/>
    </location>
</feature>
<dbReference type="AlphaFoldDB" id="A0A1Y1JQ93"/>
<feature type="transmembrane region" description="Helical" evidence="2">
    <location>
        <begin position="947"/>
        <end position="967"/>
    </location>
</feature>
<evidence type="ECO:0000256" key="3">
    <source>
        <dbReference type="SAM" id="SignalP"/>
    </source>
</evidence>
<evidence type="ECO:0000313" key="4">
    <source>
        <dbReference type="EMBL" id="GAW83668.1"/>
    </source>
</evidence>
<dbReference type="OrthoDB" id="378817at2759"/>
<feature type="signal peptide" evidence="3">
    <location>
        <begin position="1"/>
        <end position="20"/>
    </location>
</feature>
<feature type="region of interest" description="Disordered" evidence="1">
    <location>
        <begin position="891"/>
        <end position="938"/>
    </location>
</feature>
<evidence type="ECO:0000256" key="2">
    <source>
        <dbReference type="SAM" id="Phobius"/>
    </source>
</evidence>
<sequence length="1032" mass="117463">MKVQYHILFFAFLLSDDVYCFKNSYEDVKDSSWMLKKSIGWDNPNGIGKREPNDEDNNNGNIVRSNGKYEKEEILPSIINAGKRFFSLKDKEIPIGVEDISNKVQEIKDGVIKNSSNIAKQANKFNDDLKKNTKYWADVVKTTVSEELHQIDKYSKEQLNKLKNDPENKFFFTKLINFGTSGDDEGDYKGEEPKNEKHRDDYKDAETSSDNNNFHSEETEKGKPFWNFLHFKGIESVGSSSSKEHNSSKANESSSPFFHLFKNETKQSSHPTNDTNKTYSWFTEYISENANEQKRKSDAKENEGKKKDSLFSFFSSKTNDENSTRGSEMQDDGTKRDLQNGQSEKNSGFQFNLFKWNKVNNDIASDQEAGKNSEMEEVGKVGQIGQIGNIGEAGKVEENGEAGNSGDSILHWFKTSNKENQHDQRAKNEKGGDNYGNNDQLEVQDSSEMSLNVEKKKKKKKEDNWNMFSLVDMWKSETDKNEHQDGVVETSAGSVTCQKGNGCVFNGTEIGKNDKENNDSGKNDKENNDSGKNDKENNDSGKNDKENNDIGKDDKENNDIGKDDKGGNPFFSSFGFFNHDKEQTKEDGENVAQSEFNKSKKNADSSNKQLIDLVKNYYHVKKNEDEENMLSLLQTEHEHDSNINCHPLIAFKSCLSNCFNRSSSNDSSNINEYNNKKSLSIGDYKNLEKCILKCKNSNLNGLNGGMGCVQKDGVVKINKKQNYKDKLEHLEKNNYTLDAANSFVFSDFTLHDRYASEENKHLTNNDNDDSPKSDSKWSFFSENLLGNEDNTKDPDQNQNPEMKMKKKKKKHDSHNLFELPNDKLGTHLNDMDVIKNNLGHVLKKESPQQKINNVEENSFSFFKTLTSQMDYSTSEGSNIFNALNPLDILHNGKGDQSGEAPTSYQKGNNEHGVENASTIGASKDEEEEEEDDDDDDSSSYNHVSKGFFLFLLLISFSIYLSAFTNIISQFYVSFKEKICLYINEQYKSRFNHVHGESAEAFLPKSPYHNYSNVHNSYDNMYHPFQSNAYDIA</sequence>
<protein>
    <recommendedName>
        <fullName evidence="6">EMP1-trafficking protein</fullName>
    </recommendedName>
</protein>
<name>A0A1Y1JQ93_PLAGO</name>
<keyword evidence="3" id="KW-0732">Signal</keyword>
<feature type="compositionally biased region" description="Polar residues" evidence="1">
    <location>
        <begin position="339"/>
        <end position="350"/>
    </location>
</feature>
<organism evidence="4 5">
    <name type="scientific">Plasmodium gonderi</name>
    <dbReference type="NCBI Taxonomy" id="77519"/>
    <lineage>
        <taxon>Eukaryota</taxon>
        <taxon>Sar</taxon>
        <taxon>Alveolata</taxon>
        <taxon>Apicomplexa</taxon>
        <taxon>Aconoidasida</taxon>
        <taxon>Haemosporida</taxon>
        <taxon>Plasmodiidae</taxon>
        <taxon>Plasmodium</taxon>
        <taxon>Plasmodium (Plasmodium)</taxon>
    </lineage>
</organism>
<keyword evidence="2" id="KW-0472">Membrane</keyword>
<keyword evidence="2" id="KW-1133">Transmembrane helix</keyword>
<proteinExistence type="predicted"/>
<feature type="compositionally biased region" description="Basic and acidic residues" evidence="1">
    <location>
        <begin position="511"/>
        <end position="565"/>
    </location>
</feature>
<evidence type="ECO:0008006" key="6">
    <source>
        <dbReference type="Google" id="ProtNLM"/>
    </source>
</evidence>
<evidence type="ECO:0000313" key="5">
    <source>
        <dbReference type="Proteomes" id="UP000195521"/>
    </source>
</evidence>
<feature type="region of interest" description="Disordered" evidence="1">
    <location>
        <begin position="494"/>
        <end position="565"/>
    </location>
</feature>
<dbReference type="RefSeq" id="XP_028546257.1">
    <property type="nucleotide sequence ID" value="XM_028690456.1"/>
</dbReference>
<feature type="region of interest" description="Disordered" evidence="1">
    <location>
        <begin position="583"/>
        <end position="605"/>
    </location>
</feature>